<proteinExistence type="inferred from homology"/>
<feature type="domain" description="Peptidase A1" evidence="11">
    <location>
        <begin position="1"/>
        <end position="243"/>
    </location>
</feature>
<dbReference type="GO" id="GO:0005764">
    <property type="term" value="C:lysosome"/>
    <property type="evidence" value="ECO:0007669"/>
    <property type="project" value="TreeGrafter"/>
</dbReference>
<keyword evidence="3" id="KW-0964">Secreted</keyword>
<evidence type="ECO:0000313" key="13">
    <source>
        <dbReference type="Proteomes" id="UP000230423"/>
    </source>
</evidence>
<dbReference type="OrthoDB" id="5790032at2759"/>
<dbReference type="GO" id="GO:0005576">
    <property type="term" value="C:extracellular region"/>
    <property type="evidence" value="ECO:0007669"/>
    <property type="project" value="UniProtKB-SubCell"/>
</dbReference>
<dbReference type="PANTHER" id="PTHR47966:SF45">
    <property type="entry name" value="PEPTIDASE A1 DOMAIN-CONTAINING PROTEIN"/>
    <property type="match status" value="1"/>
</dbReference>
<dbReference type="SUPFAM" id="SSF50630">
    <property type="entry name" value="Acid proteases"/>
    <property type="match status" value="1"/>
</dbReference>
<evidence type="ECO:0000256" key="9">
    <source>
        <dbReference type="ARBA" id="ARBA00023157"/>
    </source>
</evidence>
<dbReference type="Proteomes" id="UP000230423">
    <property type="component" value="Unassembled WGS sequence"/>
</dbReference>
<dbReference type="InterPro" id="IPR001461">
    <property type="entry name" value="Aspartic_peptidase_A1"/>
</dbReference>
<evidence type="ECO:0000256" key="3">
    <source>
        <dbReference type="ARBA" id="ARBA00022525"/>
    </source>
</evidence>
<keyword evidence="7" id="KW-0378">Hydrolase</keyword>
<dbReference type="InterPro" id="IPR033121">
    <property type="entry name" value="PEPTIDASE_A1"/>
</dbReference>
<evidence type="ECO:0000256" key="10">
    <source>
        <dbReference type="ARBA" id="ARBA00023180"/>
    </source>
</evidence>
<keyword evidence="9" id="KW-1015">Disulfide bond</keyword>
<evidence type="ECO:0000259" key="11">
    <source>
        <dbReference type="PROSITE" id="PS51767"/>
    </source>
</evidence>
<keyword evidence="6" id="KW-0064">Aspartyl protease</keyword>
<comment type="similarity">
    <text evidence="2">Belongs to the peptidase A1 family.</text>
</comment>
<evidence type="ECO:0000256" key="1">
    <source>
        <dbReference type="ARBA" id="ARBA00004613"/>
    </source>
</evidence>
<evidence type="ECO:0000256" key="8">
    <source>
        <dbReference type="ARBA" id="ARBA00023145"/>
    </source>
</evidence>
<dbReference type="GO" id="GO:0006508">
    <property type="term" value="P:proteolysis"/>
    <property type="evidence" value="ECO:0007669"/>
    <property type="project" value="UniProtKB-KW"/>
</dbReference>
<dbReference type="AlphaFoldDB" id="A0A2G9UCT8"/>
<evidence type="ECO:0000256" key="2">
    <source>
        <dbReference type="ARBA" id="ARBA00007447"/>
    </source>
</evidence>
<protein>
    <submittedName>
        <fullName evidence="12">Eukaryotic aspartyl protease</fullName>
    </submittedName>
</protein>
<keyword evidence="10" id="KW-0325">Glycoprotein</keyword>
<dbReference type="Pfam" id="PF00026">
    <property type="entry name" value="Asp"/>
    <property type="match status" value="1"/>
</dbReference>
<evidence type="ECO:0000256" key="5">
    <source>
        <dbReference type="ARBA" id="ARBA00022729"/>
    </source>
</evidence>
<evidence type="ECO:0000313" key="12">
    <source>
        <dbReference type="EMBL" id="PIO68049.1"/>
    </source>
</evidence>
<dbReference type="PRINTS" id="PR00792">
    <property type="entry name" value="PEPSIN"/>
</dbReference>
<dbReference type="GO" id="GO:0004190">
    <property type="term" value="F:aspartic-type endopeptidase activity"/>
    <property type="evidence" value="ECO:0007669"/>
    <property type="project" value="UniProtKB-KW"/>
</dbReference>
<gene>
    <name evidence="12" type="ORF">TELCIR_10182</name>
</gene>
<evidence type="ECO:0000256" key="4">
    <source>
        <dbReference type="ARBA" id="ARBA00022670"/>
    </source>
</evidence>
<dbReference type="EMBL" id="KZ347282">
    <property type="protein sequence ID" value="PIO68049.1"/>
    <property type="molecule type" value="Genomic_DNA"/>
</dbReference>
<evidence type="ECO:0000256" key="7">
    <source>
        <dbReference type="ARBA" id="ARBA00022801"/>
    </source>
</evidence>
<dbReference type="Gene3D" id="2.40.70.10">
    <property type="entry name" value="Acid Proteases"/>
    <property type="match status" value="2"/>
</dbReference>
<keyword evidence="8" id="KW-0865">Zymogen</keyword>
<comment type="subcellular location">
    <subcellularLocation>
        <location evidence="1">Secreted</location>
    </subcellularLocation>
</comment>
<keyword evidence="13" id="KW-1185">Reference proteome</keyword>
<keyword evidence="4 12" id="KW-0645">Protease</keyword>
<feature type="non-terminal residue" evidence="12">
    <location>
        <position position="1"/>
    </location>
</feature>
<evidence type="ECO:0000256" key="6">
    <source>
        <dbReference type="ARBA" id="ARBA00022750"/>
    </source>
</evidence>
<keyword evidence="5" id="KW-0732">Signal</keyword>
<reference evidence="12 13" key="1">
    <citation type="submission" date="2015-09" db="EMBL/GenBank/DDBJ databases">
        <title>Draft genome of the parasitic nematode Teladorsagia circumcincta isolate WARC Sus (inbred).</title>
        <authorList>
            <person name="Mitreva M."/>
        </authorList>
    </citation>
    <scope>NUCLEOTIDE SEQUENCE [LARGE SCALE GENOMIC DNA]</scope>
    <source>
        <strain evidence="12 13">S</strain>
    </source>
</reference>
<dbReference type="InterPro" id="IPR034164">
    <property type="entry name" value="Pepsin-like_dom"/>
</dbReference>
<dbReference type="FunFam" id="2.40.70.10:FF:000058">
    <property type="entry name" value="ASpartyl Protease"/>
    <property type="match status" value="1"/>
</dbReference>
<dbReference type="PANTHER" id="PTHR47966">
    <property type="entry name" value="BETA-SITE APP-CLEAVING ENZYME, ISOFORM A-RELATED"/>
    <property type="match status" value="1"/>
</dbReference>
<name>A0A2G9UCT8_TELCI</name>
<dbReference type="PROSITE" id="PS51767">
    <property type="entry name" value="PEPTIDASE_A1"/>
    <property type="match status" value="1"/>
</dbReference>
<dbReference type="InterPro" id="IPR021109">
    <property type="entry name" value="Peptidase_aspartic_dom_sf"/>
</dbReference>
<dbReference type="CDD" id="cd05471">
    <property type="entry name" value="pepsin_like"/>
    <property type="match status" value="1"/>
</dbReference>
<organism evidence="12 13">
    <name type="scientific">Teladorsagia circumcincta</name>
    <name type="common">Brown stomach worm</name>
    <name type="synonym">Ostertagia circumcincta</name>
    <dbReference type="NCBI Taxonomy" id="45464"/>
    <lineage>
        <taxon>Eukaryota</taxon>
        <taxon>Metazoa</taxon>
        <taxon>Ecdysozoa</taxon>
        <taxon>Nematoda</taxon>
        <taxon>Chromadorea</taxon>
        <taxon>Rhabditida</taxon>
        <taxon>Rhabditina</taxon>
        <taxon>Rhabditomorpha</taxon>
        <taxon>Strongyloidea</taxon>
        <taxon>Trichostrongylidae</taxon>
        <taxon>Teladorsagia</taxon>
    </lineage>
</organism>
<accession>A0A2G9UCT8</accession>
<sequence>NEIFQFGGEDEDQLAVPDTTFGLATHISSDFRSDPTDGILGLAFTSLAENNVVPPLINAIRQNLLDEPIFTVWMAHRGAEEGVHGGMFTYGGFDKENCGPIIAYEPLTSATYFQFRMKGIGAGEYKSKIPYEVISDTGTSFIGGPKSITDKLARAVGAKFVADEDSYVIPCNAKPPTLDIYIGSHKYPIEPVNYIVSAGEDVCLFAVFPMESGGFGPTWILGDPFIRQYCNVHDMGKQRMAFAKSLQK</sequence>